<dbReference type="STRING" id="157910.SAMN05445850_7436"/>
<dbReference type="SUPFAM" id="SSF54427">
    <property type="entry name" value="NTF2-like"/>
    <property type="match status" value="1"/>
</dbReference>
<accession>A0A1H1KG09</accession>
<evidence type="ECO:0000313" key="3">
    <source>
        <dbReference type="Proteomes" id="UP000199365"/>
    </source>
</evidence>
<dbReference type="RefSeq" id="WP_090812037.1">
    <property type="nucleotide sequence ID" value="NZ_FNKX01000004.1"/>
</dbReference>
<keyword evidence="3" id="KW-1185">Reference proteome</keyword>
<name>A0A1H1KG09_9BURK</name>
<evidence type="ECO:0000313" key="2">
    <source>
        <dbReference type="EMBL" id="SDR60910.1"/>
    </source>
</evidence>
<dbReference type="InterPro" id="IPR037401">
    <property type="entry name" value="SnoaL-like"/>
</dbReference>
<dbReference type="Gene3D" id="3.10.450.50">
    <property type="match status" value="1"/>
</dbReference>
<dbReference type="CDD" id="cd00531">
    <property type="entry name" value="NTF2_like"/>
    <property type="match status" value="1"/>
</dbReference>
<reference evidence="3" key="1">
    <citation type="submission" date="2016-10" db="EMBL/GenBank/DDBJ databases">
        <authorList>
            <person name="Varghese N."/>
            <person name="Submissions S."/>
        </authorList>
    </citation>
    <scope>NUCLEOTIDE SEQUENCE [LARGE SCALE GENOMIC DNA]</scope>
    <source>
        <strain evidence="3">DUS833</strain>
    </source>
</reference>
<dbReference type="EMBL" id="FNKX01000004">
    <property type="protein sequence ID" value="SDR60910.1"/>
    <property type="molecule type" value="Genomic_DNA"/>
</dbReference>
<dbReference type="AlphaFoldDB" id="A0A1H1KG09"/>
<evidence type="ECO:0000259" key="1">
    <source>
        <dbReference type="Pfam" id="PF13577"/>
    </source>
</evidence>
<dbReference type="InterPro" id="IPR032710">
    <property type="entry name" value="NTF2-like_dom_sf"/>
</dbReference>
<organism evidence="2 3">
    <name type="scientific">Paraburkholderia tuberum</name>
    <dbReference type="NCBI Taxonomy" id="157910"/>
    <lineage>
        <taxon>Bacteria</taxon>
        <taxon>Pseudomonadati</taxon>
        <taxon>Pseudomonadota</taxon>
        <taxon>Betaproteobacteria</taxon>
        <taxon>Burkholderiales</taxon>
        <taxon>Burkholderiaceae</taxon>
        <taxon>Paraburkholderia</taxon>
    </lineage>
</organism>
<gene>
    <name evidence="2" type="ORF">SAMN05445850_7436</name>
</gene>
<protein>
    <submittedName>
        <fullName evidence="2">SnoaL-like domain-containing protein</fullName>
    </submittedName>
</protein>
<dbReference type="Proteomes" id="UP000199365">
    <property type="component" value="Unassembled WGS sequence"/>
</dbReference>
<feature type="domain" description="SnoaL-like" evidence="1">
    <location>
        <begin position="12"/>
        <end position="139"/>
    </location>
</feature>
<dbReference type="Pfam" id="PF13577">
    <property type="entry name" value="SnoaL_4"/>
    <property type="match status" value="1"/>
</dbReference>
<proteinExistence type="predicted"/>
<sequence>MSHPKNLDLLVAQAACSRLVLLAAALTDNGEFAKLAELFAPEASLHRPNGDVLKGRQAIVDSYAKRAADRVTCHLILNTLVTDSLDDRISAKSQALVWNAIKTDAAGPFGRPARGKEVVGHFVDTFIRVGEDWQIETRRAEFVMFRETDN</sequence>